<feature type="domain" description="Heterokaryon incompatibility" evidence="1">
    <location>
        <begin position="79"/>
        <end position="175"/>
    </location>
</feature>
<dbReference type="OrthoDB" id="4586144at2759"/>
<dbReference type="eggNOG" id="KOG4177">
    <property type="taxonomic scope" value="Eukaryota"/>
</dbReference>
<reference evidence="2" key="2">
    <citation type="submission" date="2008-07" db="EMBL/GenBank/DDBJ databases">
        <authorList>
            <person name="Genoscope - CEA"/>
        </authorList>
    </citation>
    <scope>NUCLEOTIDE SEQUENCE</scope>
    <source>
        <strain evidence="2">S mat+</strain>
    </source>
</reference>
<name>B2AKI4_PODAN</name>
<proteinExistence type="predicted"/>
<dbReference type="PANTHER" id="PTHR24148">
    <property type="entry name" value="ANKYRIN REPEAT DOMAIN-CONTAINING PROTEIN 39 HOMOLOG-RELATED"/>
    <property type="match status" value="1"/>
</dbReference>
<reference evidence="3" key="4">
    <citation type="submission" date="2015-04" db="EMBL/GenBank/DDBJ databases">
        <title>Maintaining two mating types: Structure of the mating type locus and its role in heterokaryosis in Podospora anserina.</title>
        <authorList>
            <person name="Grognet P."/>
            <person name="Bidard F."/>
            <person name="Kuchly C."/>
            <person name="Chan Ho Tong L."/>
            <person name="Coppin E."/>
            <person name="Ait Benkhali J."/>
            <person name="Couloux A."/>
            <person name="Wincker P."/>
            <person name="Debuchy R."/>
            <person name="Silar P."/>
        </authorList>
    </citation>
    <scope>NUCLEOTIDE SEQUENCE</scope>
</reference>
<dbReference type="KEGG" id="pan:PODANSg1620"/>
<dbReference type="RefSeq" id="XP_001904598.1">
    <property type="nucleotide sequence ID" value="XM_001904563.1"/>
</dbReference>
<organism evidence="2">
    <name type="scientific">Podospora anserina (strain S / ATCC MYA-4624 / DSM 980 / FGSC 10383)</name>
    <name type="common">Pleurage anserina</name>
    <dbReference type="NCBI Taxonomy" id="515849"/>
    <lineage>
        <taxon>Eukaryota</taxon>
        <taxon>Fungi</taxon>
        <taxon>Dikarya</taxon>
        <taxon>Ascomycota</taxon>
        <taxon>Pezizomycotina</taxon>
        <taxon>Sordariomycetes</taxon>
        <taxon>Sordariomycetidae</taxon>
        <taxon>Sordariales</taxon>
        <taxon>Podosporaceae</taxon>
        <taxon>Podospora</taxon>
        <taxon>Podospora anserina</taxon>
    </lineage>
</organism>
<gene>
    <name evidence="2" type="ORF">PODANS_5_7900</name>
</gene>
<dbReference type="STRING" id="515849.B2AKI4"/>
<keyword evidence="4" id="KW-1185">Reference proteome</keyword>
<dbReference type="EMBL" id="FO904940">
    <property type="protein sequence ID" value="CDP29902.1"/>
    <property type="molecule type" value="Genomic_DNA"/>
</dbReference>
<dbReference type="Pfam" id="PF06985">
    <property type="entry name" value="HET"/>
    <property type="match status" value="1"/>
</dbReference>
<dbReference type="InterPro" id="IPR052895">
    <property type="entry name" value="HetReg/Transcr_Mod"/>
</dbReference>
<evidence type="ECO:0000259" key="1">
    <source>
        <dbReference type="Pfam" id="PF06985"/>
    </source>
</evidence>
<reference evidence="2 4" key="1">
    <citation type="journal article" date="2008" name="Genome Biol.">
        <title>The genome sequence of the model ascomycete fungus Podospora anserina.</title>
        <authorList>
            <person name="Espagne E."/>
            <person name="Lespinet O."/>
            <person name="Malagnac F."/>
            <person name="Da Silva C."/>
            <person name="Jaillon O."/>
            <person name="Porcel B.M."/>
            <person name="Couloux A."/>
            <person name="Aury J.-M."/>
            <person name="Segurens B."/>
            <person name="Poulain J."/>
            <person name="Anthouard V."/>
            <person name="Grossetete S."/>
            <person name="Khalili H."/>
            <person name="Coppin E."/>
            <person name="Dequard-Chablat M."/>
            <person name="Picard M."/>
            <person name="Contamine V."/>
            <person name="Arnaise S."/>
            <person name="Bourdais A."/>
            <person name="Berteaux-Lecellier V."/>
            <person name="Gautheret D."/>
            <person name="de Vries R.P."/>
            <person name="Battaglia E."/>
            <person name="Coutinho P.M."/>
            <person name="Danchin E.G.J."/>
            <person name="Henrissat B."/>
            <person name="El Khoury R."/>
            <person name="Sainsard-Chanet A."/>
            <person name="Boivin A."/>
            <person name="Pinan-Lucarre B."/>
            <person name="Sellem C.H."/>
            <person name="Debuchy R."/>
            <person name="Wincker P."/>
            <person name="Weissenbach J."/>
            <person name="Silar P."/>
        </authorList>
    </citation>
    <scope>NUCLEOTIDE SEQUENCE [LARGE SCALE GENOMIC DNA]</scope>
    <source>
        <strain evidence="4">S / ATCC MYA-4624 / DSM 980 / FGSC 10383</strain>
        <strain evidence="2">S mat+</strain>
    </source>
</reference>
<evidence type="ECO:0000313" key="2">
    <source>
        <dbReference type="EMBL" id="CAP64505.1"/>
    </source>
</evidence>
<evidence type="ECO:0000313" key="3">
    <source>
        <dbReference type="EMBL" id="CDP29902.1"/>
    </source>
</evidence>
<evidence type="ECO:0000313" key="4">
    <source>
        <dbReference type="Proteomes" id="UP000001197"/>
    </source>
</evidence>
<dbReference type="InterPro" id="IPR010730">
    <property type="entry name" value="HET"/>
</dbReference>
<dbReference type="EMBL" id="CU633865">
    <property type="protein sequence ID" value="CAP64505.1"/>
    <property type="molecule type" value="Genomic_DNA"/>
</dbReference>
<dbReference type="VEuPathDB" id="FungiDB:PODANS_5_7900"/>
<sequence>MSEKPGQHPPSTYELDDLASCHGVQEGEYEYTALRRQGNIRLLHLLPSEDRRSRLVCQLREYPLLASNQAEQNQELHLYEALSYTWGDWSNQRSITVYSRRLSVTDNLYEALLALREQHLPRALWVDAICINQRDDLKKQEQIQPSSPFETARFNTAGIASHDKSELGELIDMYHTRQATLVHDKVLALLGMSTTDPPHKTFLNYWVGWDVVFKQVVKSLFGALVSVDTWSHSQNSMMPTGGRSYPSSGSFHKPNDYASSAGWTLPLSAKSVRRGDIVCIMKGASKPTIVRLCSSLFSIIVSRVSCCGPENIRNFPYRFSLIWDWGCREERQPQRGPSHQSTAVILEAVGDYNDAALVLLDCVSNCKSLGSKAQRLETINQLVLLYSKANQMEKGFNRLRKELQGRYQYDRDDLQILAPAAASQDGEAMRLLIRHAGGIDLTEAVLLAAVHSNMHGRKVLEILFNQPRYPSSPVSGKAITEAVLIAAAQNIPEGALI</sequence>
<reference evidence="4" key="3">
    <citation type="journal article" date="2014" name="Genetics">
        <title>Maintaining two mating types: Structure of the mating type locus and its role in heterokaryosis in Podospora anserina.</title>
        <authorList>
            <person name="Grognet P."/>
            <person name="Bidard F."/>
            <person name="Kuchly C."/>
            <person name="Tong L.C.H."/>
            <person name="Coppin E."/>
            <person name="Benkhali J.A."/>
            <person name="Couloux A."/>
            <person name="Wincker P."/>
            <person name="Debuchy R."/>
            <person name="Silar P."/>
        </authorList>
    </citation>
    <scope>GENOME REANNOTATION</scope>
    <source>
        <strain evidence="4">S / ATCC MYA-4624 / DSM 980 / FGSC 10383</strain>
    </source>
</reference>
<dbReference type="Proteomes" id="UP000001197">
    <property type="component" value="Chromosome 5"/>
</dbReference>
<protein>
    <submittedName>
        <fullName evidence="2">Podospora anserina S mat+ genomic DNA chromosome 5, supercontig 9</fullName>
    </submittedName>
</protein>
<dbReference type="HOGENOM" id="CLU_004184_3_5_1"/>
<accession>B2AKI4</accession>
<dbReference type="PANTHER" id="PTHR24148:SF78">
    <property type="entry name" value="HETEROKARYON INCOMPATIBILITY DOMAIN-CONTAINING PROTEIN"/>
    <property type="match status" value="1"/>
</dbReference>
<dbReference type="AlphaFoldDB" id="B2AKI4"/>
<dbReference type="GeneID" id="6188945"/>